<sequence length="102" mass="11165">MGEEIVVGCDTRLARCGTGAAGQRIYQRKRRTRRTWNSPELRGGGLMDVSRGGGTQHAQRTGKPSWGFGRRLMMTGVAIKAAQRAMCRKSIFAKIVSTPLAE</sequence>
<accession>A0A9D4IX17</accession>
<comment type="caution">
    <text evidence="2">The sequence shown here is derived from an EMBL/GenBank/DDBJ whole genome shotgun (WGS) entry which is preliminary data.</text>
</comment>
<reference evidence="2" key="2">
    <citation type="submission" date="2020-11" db="EMBL/GenBank/DDBJ databases">
        <authorList>
            <person name="McCartney M.A."/>
            <person name="Auch B."/>
            <person name="Kono T."/>
            <person name="Mallez S."/>
            <person name="Becker A."/>
            <person name="Gohl D.M."/>
            <person name="Silverstein K.A.T."/>
            <person name="Koren S."/>
            <person name="Bechman K.B."/>
            <person name="Herman A."/>
            <person name="Abrahante J.E."/>
            <person name="Garbe J."/>
        </authorList>
    </citation>
    <scope>NUCLEOTIDE SEQUENCE</scope>
    <source>
        <strain evidence="2">Duluth1</strain>
        <tissue evidence="2">Whole animal</tissue>
    </source>
</reference>
<dbReference type="AlphaFoldDB" id="A0A9D4IX17"/>
<proteinExistence type="predicted"/>
<evidence type="ECO:0000313" key="3">
    <source>
        <dbReference type="Proteomes" id="UP000828390"/>
    </source>
</evidence>
<organism evidence="2 3">
    <name type="scientific">Dreissena polymorpha</name>
    <name type="common">Zebra mussel</name>
    <name type="synonym">Mytilus polymorpha</name>
    <dbReference type="NCBI Taxonomy" id="45954"/>
    <lineage>
        <taxon>Eukaryota</taxon>
        <taxon>Metazoa</taxon>
        <taxon>Spiralia</taxon>
        <taxon>Lophotrochozoa</taxon>
        <taxon>Mollusca</taxon>
        <taxon>Bivalvia</taxon>
        <taxon>Autobranchia</taxon>
        <taxon>Heteroconchia</taxon>
        <taxon>Euheterodonta</taxon>
        <taxon>Imparidentia</taxon>
        <taxon>Neoheterodontei</taxon>
        <taxon>Myida</taxon>
        <taxon>Dreissenoidea</taxon>
        <taxon>Dreissenidae</taxon>
        <taxon>Dreissena</taxon>
    </lineage>
</organism>
<dbReference type="Proteomes" id="UP000828390">
    <property type="component" value="Unassembled WGS sequence"/>
</dbReference>
<evidence type="ECO:0000256" key="1">
    <source>
        <dbReference type="SAM" id="MobiDB-lite"/>
    </source>
</evidence>
<dbReference type="EMBL" id="JAIWYP010000008">
    <property type="protein sequence ID" value="KAH3787939.1"/>
    <property type="molecule type" value="Genomic_DNA"/>
</dbReference>
<gene>
    <name evidence="2" type="ORF">DPMN_166066</name>
</gene>
<evidence type="ECO:0000313" key="2">
    <source>
        <dbReference type="EMBL" id="KAH3787939.1"/>
    </source>
</evidence>
<reference evidence="2" key="1">
    <citation type="journal article" date="2019" name="bioRxiv">
        <title>The Genome of the Zebra Mussel, Dreissena polymorpha: A Resource for Invasive Species Research.</title>
        <authorList>
            <person name="McCartney M.A."/>
            <person name="Auch B."/>
            <person name="Kono T."/>
            <person name="Mallez S."/>
            <person name="Zhang Y."/>
            <person name="Obille A."/>
            <person name="Becker A."/>
            <person name="Abrahante J.E."/>
            <person name="Garbe J."/>
            <person name="Badalamenti J.P."/>
            <person name="Herman A."/>
            <person name="Mangelson H."/>
            <person name="Liachko I."/>
            <person name="Sullivan S."/>
            <person name="Sone E.D."/>
            <person name="Koren S."/>
            <person name="Silverstein K.A.T."/>
            <person name="Beckman K.B."/>
            <person name="Gohl D.M."/>
        </authorList>
    </citation>
    <scope>NUCLEOTIDE SEQUENCE</scope>
    <source>
        <strain evidence="2">Duluth1</strain>
        <tissue evidence="2">Whole animal</tissue>
    </source>
</reference>
<name>A0A9D4IX17_DREPO</name>
<feature type="compositionally biased region" description="Gly residues" evidence="1">
    <location>
        <begin position="42"/>
        <end position="55"/>
    </location>
</feature>
<protein>
    <submittedName>
        <fullName evidence="2">Uncharacterized protein</fullName>
    </submittedName>
</protein>
<feature type="region of interest" description="Disordered" evidence="1">
    <location>
        <begin position="30"/>
        <end position="67"/>
    </location>
</feature>
<keyword evidence="3" id="KW-1185">Reference proteome</keyword>